<name>A0A0A9DVZ6_ARUDO</name>
<dbReference type="AlphaFoldDB" id="A0A0A9DVZ6"/>
<evidence type="ECO:0008006" key="3">
    <source>
        <dbReference type="Google" id="ProtNLM"/>
    </source>
</evidence>
<keyword evidence="1" id="KW-0732">Signal</keyword>
<reference evidence="2" key="1">
    <citation type="submission" date="2014-09" db="EMBL/GenBank/DDBJ databases">
        <authorList>
            <person name="Magalhaes I.L.F."/>
            <person name="Oliveira U."/>
            <person name="Santos F.R."/>
            <person name="Vidigal T.H.D.A."/>
            <person name="Brescovit A.D."/>
            <person name="Santos A.J."/>
        </authorList>
    </citation>
    <scope>NUCLEOTIDE SEQUENCE</scope>
    <source>
        <tissue evidence="2">Shoot tissue taken approximately 20 cm above the soil surface</tissue>
    </source>
</reference>
<accession>A0A0A9DVZ6</accession>
<organism evidence="2">
    <name type="scientific">Arundo donax</name>
    <name type="common">Giant reed</name>
    <name type="synonym">Donax arundinaceus</name>
    <dbReference type="NCBI Taxonomy" id="35708"/>
    <lineage>
        <taxon>Eukaryota</taxon>
        <taxon>Viridiplantae</taxon>
        <taxon>Streptophyta</taxon>
        <taxon>Embryophyta</taxon>
        <taxon>Tracheophyta</taxon>
        <taxon>Spermatophyta</taxon>
        <taxon>Magnoliopsida</taxon>
        <taxon>Liliopsida</taxon>
        <taxon>Poales</taxon>
        <taxon>Poaceae</taxon>
        <taxon>PACMAD clade</taxon>
        <taxon>Arundinoideae</taxon>
        <taxon>Arundineae</taxon>
        <taxon>Arundo</taxon>
    </lineage>
</organism>
<evidence type="ECO:0000313" key="2">
    <source>
        <dbReference type="EMBL" id="JAD89835.1"/>
    </source>
</evidence>
<protein>
    <recommendedName>
        <fullName evidence="3">Phytocyanin domain-containing protein</fullName>
    </recommendedName>
</protein>
<feature type="signal peptide" evidence="1">
    <location>
        <begin position="1"/>
        <end position="22"/>
    </location>
</feature>
<evidence type="ECO:0000256" key="1">
    <source>
        <dbReference type="SAM" id="SignalP"/>
    </source>
</evidence>
<dbReference type="EMBL" id="GBRH01208060">
    <property type="protein sequence ID" value="JAD89835.1"/>
    <property type="molecule type" value="Transcribed_RNA"/>
</dbReference>
<feature type="chain" id="PRO_5002045135" description="Phytocyanin domain-containing protein" evidence="1">
    <location>
        <begin position="23"/>
        <end position="71"/>
    </location>
</feature>
<reference evidence="2" key="2">
    <citation type="journal article" date="2015" name="Data Brief">
        <title>Shoot transcriptome of the giant reed, Arundo donax.</title>
        <authorList>
            <person name="Barrero R.A."/>
            <person name="Guerrero F.D."/>
            <person name="Moolhuijzen P."/>
            <person name="Goolsby J.A."/>
            <person name="Tidwell J."/>
            <person name="Bellgard S.E."/>
            <person name="Bellgard M.I."/>
        </authorList>
    </citation>
    <scope>NUCLEOTIDE SEQUENCE</scope>
    <source>
        <tissue evidence="2">Shoot tissue taken approximately 20 cm above the soil surface</tissue>
    </source>
</reference>
<sequence length="71" mass="7872">MGRGEVAAAVLLALAAWAAVAATTTANKISINWKPNVNYSDWEAQHRPFYKGDWLGTFFIHCQPLDIDPQI</sequence>
<proteinExistence type="predicted"/>